<evidence type="ECO:0000313" key="3">
    <source>
        <dbReference type="Proteomes" id="UP000094527"/>
    </source>
</evidence>
<comment type="caution">
    <text evidence="2">The sequence shown here is derived from an EMBL/GenBank/DDBJ whole genome shotgun (WGS) entry which is preliminary data.</text>
</comment>
<protein>
    <submittedName>
        <fullName evidence="2">Uncharacterized protein</fullName>
    </submittedName>
</protein>
<proteinExistence type="predicted"/>
<gene>
    <name evidence="2" type="ORF">Ocin01_01333</name>
</gene>
<dbReference type="AlphaFoldDB" id="A0A1D2NK46"/>
<dbReference type="EMBL" id="LJIJ01000024">
    <property type="protein sequence ID" value="ODN05346.1"/>
    <property type="molecule type" value="Genomic_DNA"/>
</dbReference>
<name>A0A1D2NK46_ORCCI</name>
<organism evidence="2 3">
    <name type="scientific">Orchesella cincta</name>
    <name type="common">Springtail</name>
    <name type="synonym">Podura cincta</name>
    <dbReference type="NCBI Taxonomy" id="48709"/>
    <lineage>
        <taxon>Eukaryota</taxon>
        <taxon>Metazoa</taxon>
        <taxon>Ecdysozoa</taxon>
        <taxon>Arthropoda</taxon>
        <taxon>Hexapoda</taxon>
        <taxon>Collembola</taxon>
        <taxon>Entomobryomorpha</taxon>
        <taxon>Entomobryoidea</taxon>
        <taxon>Orchesellidae</taxon>
        <taxon>Orchesellinae</taxon>
        <taxon>Orchesella</taxon>
    </lineage>
</organism>
<feature type="compositionally biased region" description="Basic and acidic residues" evidence="1">
    <location>
        <begin position="14"/>
        <end position="28"/>
    </location>
</feature>
<accession>A0A1D2NK46</accession>
<feature type="compositionally biased region" description="Acidic residues" evidence="1">
    <location>
        <begin position="29"/>
        <end position="43"/>
    </location>
</feature>
<dbReference type="Proteomes" id="UP000094527">
    <property type="component" value="Unassembled WGS sequence"/>
</dbReference>
<evidence type="ECO:0000256" key="1">
    <source>
        <dbReference type="SAM" id="MobiDB-lite"/>
    </source>
</evidence>
<feature type="region of interest" description="Disordered" evidence="1">
    <location>
        <begin position="14"/>
        <end position="45"/>
    </location>
</feature>
<reference evidence="2 3" key="1">
    <citation type="journal article" date="2016" name="Genome Biol. Evol.">
        <title>Gene Family Evolution Reflects Adaptation to Soil Environmental Stressors in the Genome of the Collembolan Orchesella cincta.</title>
        <authorList>
            <person name="Faddeeva-Vakhrusheva A."/>
            <person name="Derks M.F."/>
            <person name="Anvar S.Y."/>
            <person name="Agamennone V."/>
            <person name="Suring W."/>
            <person name="Smit S."/>
            <person name="van Straalen N.M."/>
            <person name="Roelofs D."/>
        </authorList>
    </citation>
    <scope>NUCLEOTIDE SEQUENCE [LARGE SCALE GENOMIC DNA]</scope>
    <source>
        <tissue evidence="2">Mixed pool</tissue>
    </source>
</reference>
<sequence>MEKGIQELLEKYALKQRREEEQAEAERSEEVEDEDGMSPEEVEDQIKRTKGAIKFILSLKPVLDEKDKKELKRIEEDDARINK</sequence>
<evidence type="ECO:0000313" key="2">
    <source>
        <dbReference type="EMBL" id="ODN05346.1"/>
    </source>
</evidence>
<keyword evidence="3" id="KW-1185">Reference proteome</keyword>